<keyword evidence="2" id="KW-1185">Reference proteome</keyword>
<accession>A0A1G8VDW4</accession>
<name>A0A1G8VDW4_9GAMM</name>
<evidence type="ECO:0000313" key="2">
    <source>
        <dbReference type="Proteomes" id="UP000198525"/>
    </source>
</evidence>
<dbReference type="InterPro" id="IPR022224">
    <property type="entry name" value="DUF3750"/>
</dbReference>
<protein>
    <recommendedName>
        <fullName evidence="3">DUF3750 domain-containing protein</fullName>
    </recommendedName>
</protein>
<organism evidence="1 2">
    <name type="scientific">Billgrantia gudaonensis</name>
    <dbReference type="NCBI Taxonomy" id="376427"/>
    <lineage>
        <taxon>Bacteria</taxon>
        <taxon>Pseudomonadati</taxon>
        <taxon>Pseudomonadota</taxon>
        <taxon>Gammaproteobacteria</taxon>
        <taxon>Oceanospirillales</taxon>
        <taxon>Halomonadaceae</taxon>
        <taxon>Billgrantia</taxon>
    </lineage>
</organism>
<gene>
    <name evidence="1" type="ORF">SAMN04487954_106174</name>
</gene>
<proteinExistence type="predicted"/>
<evidence type="ECO:0000313" key="1">
    <source>
        <dbReference type="EMBL" id="SDJ64104.1"/>
    </source>
</evidence>
<dbReference type="RefSeq" id="WP_089685475.1">
    <property type="nucleotide sequence ID" value="NZ_FNES01000006.1"/>
</dbReference>
<dbReference type="AlphaFoldDB" id="A0A1G8VDW4"/>
<dbReference type="STRING" id="376427.SAMN04487954_106174"/>
<dbReference type="EMBL" id="FNES01000006">
    <property type="protein sequence ID" value="SDJ64104.1"/>
    <property type="molecule type" value="Genomic_DNA"/>
</dbReference>
<reference evidence="1 2" key="1">
    <citation type="submission" date="2016-10" db="EMBL/GenBank/DDBJ databases">
        <authorList>
            <person name="de Groot N.N."/>
        </authorList>
    </citation>
    <scope>NUCLEOTIDE SEQUENCE [LARGE SCALE GENOMIC DNA]</scope>
    <source>
        <strain evidence="1 2">CGMCC 1.6133</strain>
    </source>
</reference>
<dbReference type="Pfam" id="PF12570">
    <property type="entry name" value="DUF3750"/>
    <property type="match status" value="1"/>
</dbReference>
<dbReference type="OrthoDB" id="199084at2"/>
<dbReference type="Proteomes" id="UP000198525">
    <property type="component" value="Unassembled WGS sequence"/>
</dbReference>
<evidence type="ECO:0008006" key="3">
    <source>
        <dbReference type="Google" id="ProtNLM"/>
    </source>
</evidence>
<sequence length="254" mass="26963">MKRWLFMTAIVLVLLATGPTALWLSGEVNLQGHWRSADRSSAGLAPDPQRTREAVVQVYSARAFDWRGLFAVHTWIATKPQDAAGYTVHQVTGWRRPTLSSRPGTPDRAWFGSTPSVHATLCGPPAAAAIGRIESLLPDYPYRDVYRTWPGPNSNTFVAWLVRQVPELDVALPATAIGKDYLGRELVAIPPGGSGLQLSLGGVLGATLGAAEGLEVNIAGLVIGIDPLAPELKLPGLGSIAIPGLARGTQPAHC</sequence>